<sequence>MGDRSTISRRSLFLAAGAATMAAPLVLNRAAALAQTESDATDMRVRPLETRSLKLGSFRILTVRDGMRASGAPNETFGTDQSADAVGALLKENFLPGDTFVNSFTPALVDTGAEVVLFDTGMGEGGRDAGMGRLVEGLKYAGYTPDQISVVVITHMHGDHIGGLMEGGKPAFPNARYVTGRTEYDFWVNPARMGTPAEQGHQGVLAKVQPLAEKLTFIEDGGEVVPGITGLNAFGHSPGHMIFRIESEGRAMMLTADTANHFVLSLQRPDWEVRFDMDKAQAAATRRKVFDMIATDRLAFIGYHMPFPAAGFVEKAGEGYRFVPVSYQFDL</sequence>
<dbReference type="InterPro" id="IPR006311">
    <property type="entry name" value="TAT_signal"/>
</dbReference>
<reference evidence="7 8" key="1">
    <citation type="submission" date="2019-12" db="EMBL/GenBank/DDBJ databases">
        <title>Shinella granuli gen. nov., sp. nov., and proposal of the reclassification of Zoogloea ramigera ATCC 19623 as Shinella zoogloeoides sp. nov.</title>
        <authorList>
            <person name="Gao J."/>
        </authorList>
    </citation>
    <scope>NUCLEOTIDE SEQUENCE [LARGE SCALE GENOMIC DNA]</scope>
    <source>
        <strain evidence="7 8">DSM 287</strain>
    </source>
</reference>
<feature type="domain" description="Metallo-beta-lactamase" evidence="6">
    <location>
        <begin position="100"/>
        <end position="304"/>
    </location>
</feature>
<dbReference type="CDD" id="cd07720">
    <property type="entry name" value="OPHC2-like_MBL-fold"/>
    <property type="match status" value="1"/>
</dbReference>
<evidence type="ECO:0000256" key="2">
    <source>
        <dbReference type="ARBA" id="ARBA00022723"/>
    </source>
</evidence>
<comment type="caution">
    <text evidence="7">The sequence shown here is derived from an EMBL/GenBank/DDBJ whole genome shotgun (WGS) entry which is preliminary data.</text>
</comment>
<dbReference type="AlphaFoldDB" id="A0A6N8TFI5"/>
<evidence type="ECO:0000256" key="4">
    <source>
        <dbReference type="ARBA" id="ARBA00022833"/>
    </source>
</evidence>
<keyword evidence="3 7" id="KW-0378">Hydrolase</keyword>
<dbReference type="Gene3D" id="3.60.15.10">
    <property type="entry name" value="Ribonuclease Z/Hydroxyacylglutathione hydrolase-like"/>
    <property type="match status" value="1"/>
</dbReference>
<dbReference type="SMART" id="SM00849">
    <property type="entry name" value="Lactamase_B"/>
    <property type="match status" value="1"/>
</dbReference>
<dbReference type="InterPro" id="IPR051013">
    <property type="entry name" value="MBL_superfamily_lactonases"/>
</dbReference>
<dbReference type="GO" id="GO:0016787">
    <property type="term" value="F:hydrolase activity"/>
    <property type="evidence" value="ECO:0007669"/>
    <property type="project" value="UniProtKB-KW"/>
</dbReference>
<keyword evidence="5" id="KW-0732">Signal</keyword>
<keyword evidence="4" id="KW-0862">Zinc</keyword>
<protein>
    <submittedName>
        <fullName evidence="7">MBL fold metallo-hydrolase</fullName>
    </submittedName>
</protein>
<dbReference type="Pfam" id="PF00753">
    <property type="entry name" value="Lactamase_B"/>
    <property type="match status" value="1"/>
</dbReference>
<evidence type="ECO:0000256" key="1">
    <source>
        <dbReference type="ARBA" id="ARBA00007749"/>
    </source>
</evidence>
<dbReference type="OrthoDB" id="9773738at2"/>
<organism evidence="7 8">
    <name type="scientific">Shinella zoogloeoides</name>
    <name type="common">Crabtreella saccharophila</name>
    <dbReference type="NCBI Taxonomy" id="352475"/>
    <lineage>
        <taxon>Bacteria</taxon>
        <taxon>Pseudomonadati</taxon>
        <taxon>Pseudomonadota</taxon>
        <taxon>Alphaproteobacteria</taxon>
        <taxon>Hyphomicrobiales</taxon>
        <taxon>Rhizobiaceae</taxon>
        <taxon>Shinella</taxon>
    </lineage>
</organism>
<accession>A0A6N8TFI5</accession>
<dbReference type="Proteomes" id="UP000440304">
    <property type="component" value="Unassembled WGS sequence"/>
</dbReference>
<comment type="similarity">
    <text evidence="1">Belongs to the metallo-beta-lactamase superfamily.</text>
</comment>
<dbReference type="SUPFAM" id="SSF56281">
    <property type="entry name" value="Metallo-hydrolase/oxidoreductase"/>
    <property type="match status" value="1"/>
</dbReference>
<dbReference type="GO" id="GO:0046872">
    <property type="term" value="F:metal ion binding"/>
    <property type="evidence" value="ECO:0007669"/>
    <property type="project" value="UniProtKB-KW"/>
</dbReference>
<feature type="signal peptide" evidence="5">
    <location>
        <begin position="1"/>
        <end position="34"/>
    </location>
</feature>
<dbReference type="InterPro" id="IPR001279">
    <property type="entry name" value="Metallo-B-lactamas"/>
</dbReference>
<name>A0A6N8TFI5_SHIZO</name>
<evidence type="ECO:0000259" key="6">
    <source>
        <dbReference type="SMART" id="SM00849"/>
    </source>
</evidence>
<keyword evidence="2" id="KW-0479">Metal-binding</keyword>
<dbReference type="PANTHER" id="PTHR42978">
    <property type="entry name" value="QUORUM-QUENCHING LACTONASE YTNP-RELATED-RELATED"/>
    <property type="match status" value="1"/>
</dbReference>
<evidence type="ECO:0000256" key="3">
    <source>
        <dbReference type="ARBA" id="ARBA00022801"/>
    </source>
</evidence>
<gene>
    <name evidence="7" type="ORF">GR156_06530</name>
</gene>
<dbReference type="EMBL" id="WUML01000004">
    <property type="protein sequence ID" value="MXN99947.1"/>
    <property type="molecule type" value="Genomic_DNA"/>
</dbReference>
<dbReference type="PROSITE" id="PS51318">
    <property type="entry name" value="TAT"/>
    <property type="match status" value="1"/>
</dbReference>
<dbReference type="PANTHER" id="PTHR42978:SF6">
    <property type="entry name" value="QUORUM-QUENCHING LACTONASE YTNP-RELATED"/>
    <property type="match status" value="1"/>
</dbReference>
<evidence type="ECO:0000256" key="5">
    <source>
        <dbReference type="SAM" id="SignalP"/>
    </source>
</evidence>
<dbReference type="InterPro" id="IPR036866">
    <property type="entry name" value="RibonucZ/Hydroxyglut_hydro"/>
</dbReference>
<evidence type="ECO:0000313" key="7">
    <source>
        <dbReference type="EMBL" id="MXN99947.1"/>
    </source>
</evidence>
<dbReference type="RefSeq" id="WP_160785358.1">
    <property type="nucleotide sequence ID" value="NZ_CP086610.1"/>
</dbReference>
<evidence type="ECO:0000313" key="8">
    <source>
        <dbReference type="Proteomes" id="UP000440304"/>
    </source>
</evidence>
<proteinExistence type="inferred from homology"/>
<feature type="chain" id="PRO_5027059420" evidence="5">
    <location>
        <begin position="35"/>
        <end position="331"/>
    </location>
</feature>